<evidence type="ECO:0000313" key="1">
    <source>
        <dbReference type="EMBL" id="GMN74738.1"/>
    </source>
</evidence>
<accession>A0AA88EHG7</accession>
<comment type="caution">
    <text evidence="1">The sequence shown here is derived from an EMBL/GenBank/DDBJ whole genome shotgun (WGS) entry which is preliminary data.</text>
</comment>
<organism evidence="1 2">
    <name type="scientific">Ficus carica</name>
    <name type="common">Common fig</name>
    <dbReference type="NCBI Taxonomy" id="3494"/>
    <lineage>
        <taxon>Eukaryota</taxon>
        <taxon>Viridiplantae</taxon>
        <taxon>Streptophyta</taxon>
        <taxon>Embryophyta</taxon>
        <taxon>Tracheophyta</taxon>
        <taxon>Spermatophyta</taxon>
        <taxon>Magnoliopsida</taxon>
        <taxon>eudicotyledons</taxon>
        <taxon>Gunneridae</taxon>
        <taxon>Pentapetalae</taxon>
        <taxon>rosids</taxon>
        <taxon>fabids</taxon>
        <taxon>Rosales</taxon>
        <taxon>Moraceae</taxon>
        <taxon>Ficeae</taxon>
        <taxon>Ficus</taxon>
    </lineage>
</organism>
<name>A0AA88EHG7_FICCA</name>
<gene>
    <name evidence="1" type="ORF">TIFTF001_053908</name>
</gene>
<proteinExistence type="predicted"/>
<keyword evidence="2" id="KW-1185">Reference proteome</keyword>
<evidence type="ECO:0000313" key="2">
    <source>
        <dbReference type="Proteomes" id="UP001187192"/>
    </source>
</evidence>
<protein>
    <submittedName>
        <fullName evidence="1">Uncharacterized protein</fullName>
    </submittedName>
</protein>
<sequence length="108" mass="11912">MVDPLRGMVSPFSLRSDPFCDPWSGNELIVSSSLAFESDIPMKADSLSVPRHREEESLSIYPYTYQQMWFQGSVDCPSPAARGGETNDVPAWAGHLSANYSLSSAQRP</sequence>
<dbReference type="EMBL" id="BTGU01013568">
    <property type="protein sequence ID" value="GMN74738.1"/>
    <property type="molecule type" value="Genomic_DNA"/>
</dbReference>
<dbReference type="AlphaFoldDB" id="A0AA88EHG7"/>
<reference evidence="1" key="1">
    <citation type="submission" date="2023-07" db="EMBL/GenBank/DDBJ databases">
        <title>draft genome sequence of fig (Ficus carica).</title>
        <authorList>
            <person name="Takahashi T."/>
            <person name="Nishimura K."/>
        </authorList>
    </citation>
    <scope>NUCLEOTIDE SEQUENCE</scope>
</reference>
<dbReference type="Proteomes" id="UP001187192">
    <property type="component" value="Unassembled WGS sequence"/>
</dbReference>